<proteinExistence type="predicted"/>
<organism evidence="1 2">
    <name type="scientific">Paramecium sonneborni</name>
    <dbReference type="NCBI Taxonomy" id="65129"/>
    <lineage>
        <taxon>Eukaryota</taxon>
        <taxon>Sar</taxon>
        <taxon>Alveolata</taxon>
        <taxon>Ciliophora</taxon>
        <taxon>Intramacronucleata</taxon>
        <taxon>Oligohymenophorea</taxon>
        <taxon>Peniculida</taxon>
        <taxon>Parameciidae</taxon>
        <taxon>Paramecium</taxon>
    </lineage>
</organism>
<evidence type="ECO:0000313" key="1">
    <source>
        <dbReference type="EMBL" id="CAD8083819.1"/>
    </source>
</evidence>
<accession>A0A8S1MVS4</accession>
<evidence type="ECO:0000313" key="2">
    <source>
        <dbReference type="Proteomes" id="UP000692954"/>
    </source>
</evidence>
<dbReference type="OrthoDB" id="306646at2759"/>
<reference evidence="1" key="1">
    <citation type="submission" date="2021-01" db="EMBL/GenBank/DDBJ databases">
        <authorList>
            <consortium name="Genoscope - CEA"/>
            <person name="William W."/>
        </authorList>
    </citation>
    <scope>NUCLEOTIDE SEQUENCE</scope>
</reference>
<protein>
    <submittedName>
        <fullName evidence="1">Uncharacterized protein</fullName>
    </submittedName>
</protein>
<comment type="caution">
    <text evidence="1">The sequence shown here is derived from an EMBL/GenBank/DDBJ whole genome shotgun (WGS) entry which is preliminary data.</text>
</comment>
<keyword evidence="2" id="KW-1185">Reference proteome</keyword>
<sequence length="261" mass="31288">MKKNSKIIKKIKKNDSQKPNYRGKPSNLKFTELSIPNIWTNQYQCVQIIKILTQEGRHLSCHLAGKHSISENHSQKYKEIKDTQIYYEYAQEVVEKLFKINCVSKRCIVFFFRNPNEEQQQIQNYSENINNYNYFVIFNHIKTLLSQTFIYDLISILNNESQIQIIVDELFNHQDQPCNYSQIIQNFFIKQKIQKMIQEKKQKSSIEVVKQEFEFFLKDQNSRYQVTMFIEEILKIFQATSQFQIGLPEYYQIDELDNDDG</sequence>
<gene>
    <name evidence="1" type="ORF">PSON_ATCC_30995.1.T0450296</name>
</gene>
<dbReference type="EMBL" id="CAJJDN010000045">
    <property type="protein sequence ID" value="CAD8083819.1"/>
    <property type="molecule type" value="Genomic_DNA"/>
</dbReference>
<dbReference type="AlphaFoldDB" id="A0A8S1MVS4"/>
<name>A0A8S1MVS4_9CILI</name>
<dbReference type="Proteomes" id="UP000692954">
    <property type="component" value="Unassembled WGS sequence"/>
</dbReference>